<reference evidence="1" key="1">
    <citation type="submission" date="2017-02" db="UniProtKB">
        <authorList>
            <consortium name="WormBaseParasite"/>
        </authorList>
    </citation>
    <scope>IDENTIFICATION</scope>
</reference>
<proteinExistence type="predicted"/>
<sequence>LPVASQPTTTTFGSCAVNEVIPVAPISEERATRTLSRIKLLNRIRNVILTHEHLEERLVLCQRSSDLPEWWVPGQHDRELLEAVARVPPIYADV</sequence>
<dbReference type="PANTHER" id="PTHR46850">
    <property type="entry name" value="CHROMODOMAIN-HELICASE-DNA-BINDING PROTEIN 9"/>
    <property type="match status" value="1"/>
</dbReference>
<dbReference type="PANTHER" id="PTHR46850:SF1">
    <property type="entry name" value="CHROMODOMAIN-HELICASE-DNA-BINDING PROTEIN 9"/>
    <property type="match status" value="1"/>
</dbReference>
<name>A0A0R3TF92_RODNA</name>
<dbReference type="AlphaFoldDB" id="A0A0R3TF92"/>
<dbReference type="InterPro" id="IPR051493">
    <property type="entry name" value="CHD"/>
</dbReference>
<protein>
    <submittedName>
        <fullName evidence="1">Phosphoenolpyruvate carboxylase</fullName>
    </submittedName>
</protein>
<accession>A0A0R3TF92</accession>
<dbReference type="STRING" id="102285.A0A0R3TF92"/>
<evidence type="ECO:0000313" key="1">
    <source>
        <dbReference type="WBParaSite" id="HNAJ_0000573201-mRNA-1"/>
    </source>
</evidence>
<dbReference type="WBParaSite" id="HNAJ_0000573201-mRNA-1">
    <property type="protein sequence ID" value="HNAJ_0000573201-mRNA-1"/>
    <property type="gene ID" value="HNAJ_0000573201"/>
</dbReference>
<organism evidence="1">
    <name type="scientific">Rodentolepis nana</name>
    <name type="common">Dwarf tapeworm</name>
    <name type="synonym">Hymenolepis nana</name>
    <dbReference type="NCBI Taxonomy" id="102285"/>
    <lineage>
        <taxon>Eukaryota</taxon>
        <taxon>Metazoa</taxon>
        <taxon>Spiralia</taxon>
        <taxon>Lophotrochozoa</taxon>
        <taxon>Platyhelminthes</taxon>
        <taxon>Cestoda</taxon>
        <taxon>Eucestoda</taxon>
        <taxon>Cyclophyllidea</taxon>
        <taxon>Hymenolepididae</taxon>
        <taxon>Rodentolepis</taxon>
    </lineage>
</organism>